<protein>
    <submittedName>
        <fullName evidence="1">Uncharacterized protein</fullName>
    </submittedName>
</protein>
<proteinExistence type="predicted"/>
<name>A0A2S2R4H8_9HEMI</name>
<evidence type="ECO:0000313" key="1">
    <source>
        <dbReference type="EMBL" id="MBY84895.1"/>
    </source>
</evidence>
<dbReference type="EMBL" id="GGMS01015692">
    <property type="protein sequence ID" value="MBY84895.1"/>
    <property type="molecule type" value="Transcribed_RNA"/>
</dbReference>
<organism evidence="1">
    <name type="scientific">Sipha flava</name>
    <name type="common">yellow sugarcane aphid</name>
    <dbReference type="NCBI Taxonomy" id="143950"/>
    <lineage>
        <taxon>Eukaryota</taxon>
        <taxon>Metazoa</taxon>
        <taxon>Ecdysozoa</taxon>
        <taxon>Arthropoda</taxon>
        <taxon>Hexapoda</taxon>
        <taxon>Insecta</taxon>
        <taxon>Pterygota</taxon>
        <taxon>Neoptera</taxon>
        <taxon>Paraneoptera</taxon>
        <taxon>Hemiptera</taxon>
        <taxon>Sternorrhyncha</taxon>
        <taxon>Aphidomorpha</taxon>
        <taxon>Aphidoidea</taxon>
        <taxon>Aphididae</taxon>
        <taxon>Sipha</taxon>
    </lineage>
</organism>
<accession>A0A2S2R4H8</accession>
<reference evidence="1" key="1">
    <citation type="submission" date="2018-04" db="EMBL/GenBank/DDBJ databases">
        <title>Transcriptome assembly of Sipha flava.</title>
        <authorList>
            <person name="Scully E.D."/>
            <person name="Geib S.M."/>
            <person name="Palmer N.A."/>
            <person name="Koch K."/>
            <person name="Bradshaw J."/>
            <person name="Heng-Moss T."/>
            <person name="Sarath G."/>
        </authorList>
    </citation>
    <scope>NUCLEOTIDE SEQUENCE</scope>
</reference>
<gene>
    <name evidence="1" type="ORF">g.54934</name>
</gene>
<sequence length="123" mass="13780">MQSKLDWNSKSDGLPDELYLLPRSGIILGTVHGSGEKRTRERCAYKSDLRTAPSGGAWRDYCYIVVVVLPVTQRSSIEFVFVVFGTFSLRTTVTTGRRIATTIVSQCVQTYIAYAYVRAQEFG</sequence>
<dbReference type="AlphaFoldDB" id="A0A2S2R4H8"/>